<evidence type="ECO:0000259" key="3">
    <source>
        <dbReference type="PROSITE" id="PS01031"/>
    </source>
</evidence>
<feature type="compositionally biased region" description="Basic and acidic residues" evidence="2">
    <location>
        <begin position="502"/>
        <end position="529"/>
    </location>
</feature>
<gene>
    <name evidence="4" type="ORF">G2W53_033805</name>
</gene>
<feature type="compositionally biased region" description="Basic and acidic residues" evidence="2">
    <location>
        <begin position="687"/>
        <end position="775"/>
    </location>
</feature>
<evidence type="ECO:0000313" key="4">
    <source>
        <dbReference type="EMBL" id="KAF7812829.1"/>
    </source>
</evidence>
<dbReference type="PROSITE" id="PS01031">
    <property type="entry name" value="SHSP"/>
    <property type="match status" value="1"/>
</dbReference>
<evidence type="ECO:0000313" key="5">
    <source>
        <dbReference type="Proteomes" id="UP000634136"/>
    </source>
</evidence>
<dbReference type="InterPro" id="IPR002068">
    <property type="entry name" value="A-crystallin/Hsp20_dom"/>
</dbReference>
<organism evidence="4 5">
    <name type="scientific">Senna tora</name>
    <dbReference type="NCBI Taxonomy" id="362788"/>
    <lineage>
        <taxon>Eukaryota</taxon>
        <taxon>Viridiplantae</taxon>
        <taxon>Streptophyta</taxon>
        <taxon>Embryophyta</taxon>
        <taxon>Tracheophyta</taxon>
        <taxon>Spermatophyta</taxon>
        <taxon>Magnoliopsida</taxon>
        <taxon>eudicotyledons</taxon>
        <taxon>Gunneridae</taxon>
        <taxon>Pentapetalae</taxon>
        <taxon>rosids</taxon>
        <taxon>fabids</taxon>
        <taxon>Fabales</taxon>
        <taxon>Fabaceae</taxon>
        <taxon>Caesalpinioideae</taxon>
        <taxon>Cassia clade</taxon>
        <taxon>Senna</taxon>
    </lineage>
</organism>
<feature type="compositionally biased region" description="Basic and acidic residues" evidence="2">
    <location>
        <begin position="1084"/>
        <end position="1093"/>
    </location>
</feature>
<feature type="compositionally biased region" description="Basic and acidic residues" evidence="2">
    <location>
        <begin position="821"/>
        <end position="850"/>
    </location>
</feature>
<feature type="region of interest" description="Disordered" evidence="2">
    <location>
        <begin position="659"/>
        <end position="850"/>
    </location>
</feature>
<reference evidence="4" key="1">
    <citation type="submission" date="2020-09" db="EMBL/GenBank/DDBJ databases">
        <title>Genome-Enabled Discovery of Anthraquinone Biosynthesis in Senna tora.</title>
        <authorList>
            <person name="Kang S.-H."/>
            <person name="Pandey R.P."/>
            <person name="Lee C.-M."/>
            <person name="Sim J.-S."/>
            <person name="Jeong J.-T."/>
            <person name="Choi B.-S."/>
            <person name="Jung M."/>
            <person name="Ginzburg D."/>
            <person name="Zhao K."/>
            <person name="Won S.Y."/>
            <person name="Oh T.-J."/>
            <person name="Yu Y."/>
            <person name="Kim N.-H."/>
            <person name="Lee O.R."/>
            <person name="Lee T.-H."/>
            <person name="Bashyal P."/>
            <person name="Kim T.-S."/>
            <person name="Lee W.-H."/>
            <person name="Kawkins C."/>
            <person name="Kim C.-K."/>
            <person name="Kim J.S."/>
            <person name="Ahn B.O."/>
            <person name="Rhee S.Y."/>
            <person name="Sohng J.K."/>
        </authorList>
    </citation>
    <scope>NUCLEOTIDE SEQUENCE</scope>
    <source>
        <tissue evidence="4">Leaf</tissue>
    </source>
</reference>
<feature type="region of interest" description="Disordered" evidence="2">
    <location>
        <begin position="1038"/>
        <end position="1141"/>
    </location>
</feature>
<dbReference type="EMBL" id="JAAIUW010000010">
    <property type="protein sequence ID" value="KAF7812829.1"/>
    <property type="molecule type" value="Genomic_DNA"/>
</dbReference>
<feature type="compositionally biased region" description="Basic and acidic residues" evidence="2">
    <location>
        <begin position="1189"/>
        <end position="1212"/>
    </location>
</feature>
<feature type="region of interest" description="Disordered" evidence="2">
    <location>
        <begin position="600"/>
        <end position="620"/>
    </location>
</feature>
<evidence type="ECO:0000256" key="2">
    <source>
        <dbReference type="SAM" id="MobiDB-lite"/>
    </source>
</evidence>
<feature type="compositionally biased region" description="Basic and acidic residues" evidence="2">
    <location>
        <begin position="963"/>
        <end position="994"/>
    </location>
</feature>
<feature type="compositionally biased region" description="Basic and acidic residues" evidence="2">
    <location>
        <begin position="944"/>
        <end position="955"/>
    </location>
</feature>
<feature type="compositionally biased region" description="Basic and acidic residues" evidence="2">
    <location>
        <begin position="1123"/>
        <end position="1141"/>
    </location>
</feature>
<dbReference type="InterPro" id="IPR008978">
    <property type="entry name" value="HSP20-like_chaperone"/>
</dbReference>
<name>A0A834SZB9_9FABA</name>
<feature type="compositionally biased region" description="Polar residues" evidence="2">
    <location>
        <begin position="492"/>
        <end position="501"/>
    </location>
</feature>
<dbReference type="Gene3D" id="2.60.40.790">
    <property type="match status" value="1"/>
</dbReference>
<proteinExistence type="inferred from homology"/>
<accession>A0A834SZB9</accession>
<dbReference type="SUPFAM" id="SSF49764">
    <property type="entry name" value="HSP20-like chaperones"/>
    <property type="match status" value="1"/>
</dbReference>
<dbReference type="Proteomes" id="UP000634136">
    <property type="component" value="Unassembled WGS sequence"/>
</dbReference>
<feature type="region of interest" description="Disordered" evidence="2">
    <location>
        <begin position="880"/>
        <end position="994"/>
    </location>
</feature>
<sequence>MGLKITRTRDGVDDDDHCGTSISELQIAKDRAGPLFLSKETNAMFILTAHLKGYKRKNIEIKISEDGKEISISGEKPIQEMLMIGWVMMKNQVEILGFKKVFKIPNGVVLDWIKAKYNEDESILKIVMPKVMKRIYGVQIEEVIMGEEYGESSQKDSEVGGNESILEKEQGLSNKKLLEASNGEIIVDTSQRGTKKHRFEIGDGFEAMRNLELGNEEDQHSQKKLKEPINQIQPLKDKDVMLVGEIGGTNAKEIETKYRDEKGKEINKEEEQEKTIQGGEYESFLARQIGVNGEEIVEETKQRETKVPKSIETRDRDGECMVGKEPSMKEEEAIEQIPLGESKKVVGEEMSKEGVAEIGTEMKKKVPKALNLFREHENVSARERENGCSEEDMNREKKQKQFEQPDFKTKDKDIESLVGENICKEGIEEEEIGMKEQVSKAPTLLGESNNVFVRAIGSNGDRDGEGVVEEETCKEGVEEKGTKMNEKVPKASSLSLNMNGETKQKESEKPESETEDKNRENVVREEISKEAIQGTEPEIEEQVSKDPTLLRESRNLFARELIWSNGEDMNREKKQKDIKEPMFETKIRDRESMVDEEIETRMKEQVPKESSLFSGEDMNGVMKQKEIEEPKFEIEDKDGESVVGGEICKEAIEGTELGIEEKVSKAPPLLRESRNTFAREIGSNGEDMNRETKQKENKEPMLETKIRDRESMVDEETCREGVEEIETRMKEEVPKEKQAEEPMFESEDKNKESEVGEEITKEGLKGTKIGMKEQVSKAPVGSSNGETEENKIEDPEFETKHRDRESVVEEETCKEALNGETEQKENEEPKFETKGMDRESNTREEISKEVSEDIKVEMKEQVPKAPNQLGESKIVFAKSLGLSREDFDGETKQKEREEPKCEEKDKDKEWIVEDTGMKGFTENEHSERTIENMEGEEDINGVAKQRETEESEIPKSTKAKVVVMEETKGAEEVTEKVHKKTNDEGSKITQRDYTKEAEQMGTNIAKFPEHMVETKAKREGEVKVKGEVVTKMHDEAKVGVHKDITRERVHMEIGQPKGDNNGKSQVEVKEDNNGKSQVEASCGFKKDNTRETNQEETEEPHVGTKHKDKKCIQEEGALTNIREGPKDTETEKMENGESLMKEEIQEKNVETLCKKEQNTKDLKDQSLEGKGFFKTLIQNRGQQYMLENSDEKGFETKRDSNEEEKVSQKDQAEIVPFKSKGTRIIAESEDEEEPEIHGKTQELKGVEEFKEALDNSEIQNPQKELVLPQMEIQREEGIPFHASEISNSEVAPAKAIDTHSEATRINFGKDAELKGDVDKPSIEKSEVDEKGKIDECCEGSAFLASLIVLFVCHKRVGKRYGVFD</sequence>
<evidence type="ECO:0000256" key="1">
    <source>
        <dbReference type="PROSITE-ProRule" id="PRU00285"/>
    </source>
</evidence>
<feature type="compositionally biased region" description="Basic and acidic residues" evidence="2">
    <location>
        <begin position="1038"/>
        <end position="1051"/>
    </location>
</feature>
<feature type="compositionally biased region" description="Basic and acidic residues" evidence="2">
    <location>
        <begin position="788"/>
        <end position="814"/>
    </location>
</feature>
<feature type="region of interest" description="Disordered" evidence="2">
    <location>
        <begin position="1183"/>
        <end position="1240"/>
    </location>
</feature>
<protein>
    <submittedName>
        <fullName evidence="4">Microtubule-associated protein futsch isoform X3</fullName>
    </submittedName>
</protein>
<feature type="compositionally biased region" description="Basic and acidic residues" evidence="2">
    <location>
        <begin position="921"/>
        <end position="931"/>
    </location>
</feature>
<comment type="caution">
    <text evidence="4">The sequence shown here is derived from an EMBL/GenBank/DDBJ whole genome shotgun (WGS) entry which is preliminary data.</text>
</comment>
<feature type="compositionally biased region" description="Basic and acidic residues" evidence="2">
    <location>
        <begin position="883"/>
        <end position="911"/>
    </location>
</feature>
<dbReference type="CDD" id="cd06464">
    <property type="entry name" value="ACD_sHsps-like"/>
    <property type="match status" value="1"/>
</dbReference>
<feature type="region of interest" description="Disordered" evidence="2">
    <location>
        <begin position="377"/>
        <end position="413"/>
    </location>
</feature>
<keyword evidence="5" id="KW-1185">Reference proteome</keyword>
<comment type="similarity">
    <text evidence="1">Belongs to the small heat shock protein (HSP20) family.</text>
</comment>
<dbReference type="OrthoDB" id="1920188at2759"/>
<feature type="compositionally biased region" description="Basic and acidic residues" evidence="2">
    <location>
        <begin position="460"/>
        <end position="489"/>
    </location>
</feature>
<feature type="region of interest" description="Disordered" evidence="2">
    <location>
        <begin position="456"/>
        <end position="547"/>
    </location>
</feature>
<feature type="domain" description="SHSP" evidence="3">
    <location>
        <begin position="26"/>
        <end position="146"/>
    </location>
</feature>